<dbReference type="SUPFAM" id="SSF56574">
    <property type="entry name" value="Serpins"/>
    <property type="match status" value="1"/>
</dbReference>
<dbReference type="InterPro" id="IPR042185">
    <property type="entry name" value="Serpin_sf_2"/>
</dbReference>
<evidence type="ECO:0000313" key="3">
    <source>
        <dbReference type="Proteomes" id="UP001209854"/>
    </source>
</evidence>
<evidence type="ECO:0000259" key="1">
    <source>
        <dbReference type="Pfam" id="PF00079"/>
    </source>
</evidence>
<sequence length="455" mass="49990">MKPKNKTVFQVLFSGTFPVKVTTFLLGLLFFQANVYSIDTISLIEPGFNTILRCATCDLTNFISREQSVELQGQETFYCPICGNGALYFLSYTSAESVTTETERQAITSETAVETQAMAPAETDILTFTFPIRGQLSNTAPWAGNQIFSPIVALNGLELLGGMDQETIEEYSSLELPNRSNIADMTRESAGFTVSHRDADHLNTEPDSEVPEQIPNFLRESFPNTASPVISDDDILHTATPGLHSVITFDAQWAFPNIHISRSTFGDTENVRFMEGRGVPVQYSRQAENPNNTSVPERSWQMVAFPHNQGSELRVVAILPPYRTGVSALNAEIVRNLLDSLEETRMTVAMPSFQVSSSGILPLTESFPGELFNSGQATSTAGEATAGPVAVSQSIVLRVQEEASLASAQTRQPSYSREQKIRFNRGFVLLIIDTKGMVHAFAEITDSSVMEVLQQ</sequence>
<dbReference type="InterPro" id="IPR036186">
    <property type="entry name" value="Serpin_sf"/>
</dbReference>
<dbReference type="InterPro" id="IPR023796">
    <property type="entry name" value="Serpin_dom"/>
</dbReference>
<reference evidence="2 3" key="1">
    <citation type="submission" date="2022-10" db="EMBL/GenBank/DDBJ databases">
        <title>High-quality genome sequences of two octocoral-associated bacteria, Endozoicomonas euniceicola EF212 and Endozoicomonas gorgoniicola PS125.</title>
        <authorList>
            <person name="Chiou Y.-J."/>
            <person name="Chen Y.-H."/>
        </authorList>
    </citation>
    <scope>NUCLEOTIDE SEQUENCE [LARGE SCALE GENOMIC DNA]</scope>
    <source>
        <strain evidence="2 3">PS125</strain>
    </source>
</reference>
<accession>A0ABT3N1D9</accession>
<dbReference type="Proteomes" id="UP001209854">
    <property type="component" value="Unassembled WGS sequence"/>
</dbReference>
<organism evidence="2 3">
    <name type="scientific">Endozoicomonas gorgoniicola</name>
    <dbReference type="NCBI Taxonomy" id="1234144"/>
    <lineage>
        <taxon>Bacteria</taxon>
        <taxon>Pseudomonadati</taxon>
        <taxon>Pseudomonadota</taxon>
        <taxon>Gammaproteobacteria</taxon>
        <taxon>Oceanospirillales</taxon>
        <taxon>Endozoicomonadaceae</taxon>
        <taxon>Endozoicomonas</taxon>
    </lineage>
</organism>
<evidence type="ECO:0000313" key="2">
    <source>
        <dbReference type="EMBL" id="MCW7555436.1"/>
    </source>
</evidence>
<protein>
    <recommendedName>
        <fullName evidence="1">Serpin domain-containing protein</fullName>
    </recommendedName>
</protein>
<dbReference type="Gene3D" id="2.30.39.10">
    <property type="entry name" value="Alpha-1-antitrypsin, domain 1"/>
    <property type="match status" value="1"/>
</dbReference>
<dbReference type="RefSeq" id="WP_262565193.1">
    <property type="nucleotide sequence ID" value="NZ_JAPFCC010000001.1"/>
</dbReference>
<name>A0ABT3N1D9_9GAMM</name>
<comment type="caution">
    <text evidence="2">The sequence shown here is derived from an EMBL/GenBank/DDBJ whole genome shotgun (WGS) entry which is preliminary data.</text>
</comment>
<dbReference type="Pfam" id="PF00079">
    <property type="entry name" value="Serpin"/>
    <property type="match status" value="1"/>
</dbReference>
<keyword evidence="3" id="KW-1185">Reference proteome</keyword>
<dbReference type="EMBL" id="JAPFCC010000001">
    <property type="protein sequence ID" value="MCW7555436.1"/>
    <property type="molecule type" value="Genomic_DNA"/>
</dbReference>
<feature type="domain" description="Serpin" evidence="1">
    <location>
        <begin position="197"/>
        <end position="436"/>
    </location>
</feature>
<proteinExistence type="predicted"/>
<gene>
    <name evidence="2" type="ORF">NX722_22985</name>
</gene>